<feature type="chain" id="PRO_5024454633" evidence="1">
    <location>
        <begin position="27"/>
        <end position="776"/>
    </location>
</feature>
<sequence>MSKTNIIRTILSAAALVALNISLSYAQPGGPAVGQWRSYLPYSEVNSIATDGTIFYCSTNSGFFTYDRNDGSLTSYAKENGMHDIGLSCVGYDPLTTKTILAYTNSNIDLFKDGSFTNIPAIKLSQGSGDKTVYNITAAEGEAYLSTGIGLIILNLNKEEIKETVVFYDSTLAASVYATVIDNNDLYAATSVGLFKTNKENPFIQNYLTWTKLNDNIYSYLTGSNHQIYAAASDSLFEMNSSNAMIFKYEAAYPITHLDASEDGIWIAASKTDTHDEGYGIHRKEDGTLVDSFFSVYPTQIIALGNGDIWYGDAGRYVFTNSHGLRKRISATESEAYIPVGPITSGAYDVTAYNGDFWVAHGAKSVGWVPLKNRANFSHFTNEHWDHFGFVSNDAWFQDFIRVLKDNATGKFYAASYTGGLYELDPDNTITTYRGQEYFSPQQTTPNLTILVSGMALDESGNLWMTNYGGAQELVVKTADGNWYKMNSIVGNSGHTAADVIVDDYGQKWFIAPNSGGVVVYNDNGTIDNTSDDNYRIFKAGAGAGNLPDNNTLSIAKDKDGAIWVGTANGIGIISCTGTDVLDPTICQGDLKVLKADSFAGYLFQGQYVKALAVDGANRKWVGTTNGIWLVSDDAEKTIFRFTQDNSPLPSNNIERINIDPVKGDVYISTDKGLIAYRSIATEGGATNADELYIYPNPVPSNYTGMIAIRGFAENSDVRITDISGQLIYRTKANGGQAVWDGMDYTGRKAQSGVYLVFGVNKDGTQKITGKFILHR</sequence>
<dbReference type="InterPro" id="IPR011110">
    <property type="entry name" value="Reg_prop"/>
</dbReference>
<dbReference type="Proteomes" id="UP000323632">
    <property type="component" value="Unassembled WGS sequence"/>
</dbReference>
<feature type="signal peptide" evidence="1">
    <location>
        <begin position="1"/>
        <end position="26"/>
    </location>
</feature>
<protein>
    <submittedName>
        <fullName evidence="3">T9SS type A sorting domain-containing protein</fullName>
    </submittedName>
</protein>
<evidence type="ECO:0000259" key="2">
    <source>
        <dbReference type="Pfam" id="PF21544"/>
    </source>
</evidence>
<comment type="caution">
    <text evidence="3">The sequence shown here is derived from an EMBL/GenBank/DDBJ whole genome shotgun (WGS) entry which is preliminary data.</text>
</comment>
<dbReference type="Pfam" id="PF07494">
    <property type="entry name" value="Reg_prop"/>
    <property type="match status" value="1"/>
</dbReference>
<feature type="domain" description="PorZ N-terminal beta-propeller" evidence="2">
    <location>
        <begin position="56"/>
        <end position="210"/>
    </location>
</feature>
<dbReference type="RefSeq" id="WP_150033227.1">
    <property type="nucleotide sequence ID" value="NZ_VWSH01000003.1"/>
</dbReference>
<dbReference type="InterPro" id="IPR015943">
    <property type="entry name" value="WD40/YVTN_repeat-like_dom_sf"/>
</dbReference>
<dbReference type="Gene3D" id="2.130.10.10">
    <property type="entry name" value="YVTN repeat-like/Quinoprotein amine dehydrogenase"/>
    <property type="match status" value="3"/>
</dbReference>
<keyword evidence="4" id="KW-1185">Reference proteome</keyword>
<evidence type="ECO:0000256" key="1">
    <source>
        <dbReference type="SAM" id="SignalP"/>
    </source>
</evidence>
<dbReference type="EMBL" id="VWSH01000003">
    <property type="protein sequence ID" value="KAA5533480.1"/>
    <property type="molecule type" value="Genomic_DNA"/>
</dbReference>
<evidence type="ECO:0000313" key="4">
    <source>
        <dbReference type="Proteomes" id="UP000323632"/>
    </source>
</evidence>
<keyword evidence="1" id="KW-0732">Signal</keyword>
<organism evidence="3 4">
    <name type="scientific">Taibaiella lutea</name>
    <dbReference type="NCBI Taxonomy" id="2608001"/>
    <lineage>
        <taxon>Bacteria</taxon>
        <taxon>Pseudomonadati</taxon>
        <taxon>Bacteroidota</taxon>
        <taxon>Chitinophagia</taxon>
        <taxon>Chitinophagales</taxon>
        <taxon>Chitinophagaceae</taxon>
        <taxon>Taibaiella</taxon>
    </lineage>
</organism>
<name>A0A5M6CGB5_9BACT</name>
<evidence type="ECO:0000313" key="3">
    <source>
        <dbReference type="EMBL" id="KAA5533480.1"/>
    </source>
</evidence>
<reference evidence="3 4" key="1">
    <citation type="submission" date="2019-09" db="EMBL/GenBank/DDBJ databases">
        <title>Genome sequence and assembly of Taibaiella sp.</title>
        <authorList>
            <person name="Chhetri G."/>
        </authorList>
    </citation>
    <scope>NUCLEOTIDE SEQUENCE [LARGE SCALE GENOMIC DNA]</scope>
    <source>
        <strain evidence="3 4">KVB11</strain>
    </source>
</reference>
<proteinExistence type="predicted"/>
<dbReference type="NCBIfam" id="TIGR04183">
    <property type="entry name" value="Por_Secre_tail"/>
    <property type="match status" value="1"/>
</dbReference>
<dbReference type="SUPFAM" id="SSF63829">
    <property type="entry name" value="Calcium-dependent phosphotriesterase"/>
    <property type="match status" value="1"/>
</dbReference>
<dbReference type="InterPro" id="IPR048954">
    <property type="entry name" value="PorZ_N"/>
</dbReference>
<dbReference type="AlphaFoldDB" id="A0A5M6CGB5"/>
<gene>
    <name evidence="3" type="ORF">F0919_13140</name>
</gene>
<dbReference type="Pfam" id="PF21544">
    <property type="entry name" value="PorZ_N_b_propeller"/>
    <property type="match status" value="1"/>
</dbReference>
<dbReference type="InterPro" id="IPR026444">
    <property type="entry name" value="Secre_tail"/>
</dbReference>
<accession>A0A5M6CGB5</accession>